<evidence type="ECO:0000256" key="2">
    <source>
        <dbReference type="ARBA" id="ARBA00022475"/>
    </source>
</evidence>
<dbReference type="GO" id="GO:0005886">
    <property type="term" value="C:plasma membrane"/>
    <property type="evidence" value="ECO:0007669"/>
    <property type="project" value="UniProtKB-SubCell"/>
</dbReference>
<keyword evidence="7" id="KW-0130">Cell adhesion</keyword>
<evidence type="ECO:0000256" key="13">
    <source>
        <dbReference type="ARBA" id="ARBA00068813"/>
    </source>
</evidence>
<evidence type="ECO:0000256" key="7">
    <source>
        <dbReference type="ARBA" id="ARBA00022889"/>
    </source>
</evidence>
<feature type="disulfide bond" evidence="14">
    <location>
        <begin position="55"/>
        <end position="65"/>
    </location>
</feature>
<evidence type="ECO:0000256" key="1">
    <source>
        <dbReference type="ARBA" id="ARBA00004251"/>
    </source>
</evidence>
<comment type="subcellular location">
    <subcellularLocation>
        <location evidence="1">Cell membrane</location>
        <topology evidence="1">Single-pass type I membrane protein</topology>
    </subcellularLocation>
</comment>
<dbReference type="SUPFAM" id="SSF56487">
    <property type="entry name" value="SRCR-like"/>
    <property type="match status" value="2"/>
</dbReference>
<gene>
    <name evidence="16" type="ORF">Cadr_000014381</name>
</gene>
<dbReference type="InterPro" id="IPR036772">
    <property type="entry name" value="SRCR-like_dom_sf"/>
</dbReference>
<keyword evidence="4" id="KW-0812">Transmembrane</keyword>
<dbReference type="FunFam" id="3.10.250.10:FF:000017">
    <property type="entry name" value="CD6 molecule"/>
    <property type="match status" value="1"/>
</dbReference>
<evidence type="ECO:0000259" key="15">
    <source>
        <dbReference type="PROSITE" id="PS50287"/>
    </source>
</evidence>
<protein>
    <recommendedName>
        <fullName evidence="13">T-cell differentiation antigen CD6</fullName>
    </recommendedName>
</protein>
<dbReference type="PANTHER" id="PTHR19331">
    <property type="entry name" value="SCAVENGER RECEPTOR DOMAIN-CONTAINING"/>
    <property type="match status" value="1"/>
</dbReference>
<sequence length="211" mass="22783">MLEHGQWGSVCDDTWDLEDAHVVCRQLSCGWAVEALPGLHFAPGQGPIHRDQVNCSGSEDYLWDCLGLPGNGYCGHKEDAGVVCSEHQSWRLTGGADACEGQVEVYFRGVWNTVCDSTWYSPEAKVLCQDLGCGTVAQVPKGLPHSLAGKMYYSCEGWEPTLSNCSWRYNNSNLCSQSQAARVLCSGIPPPLPPAPPIPRSGLGMPPESTA</sequence>
<dbReference type="InterPro" id="IPR001190">
    <property type="entry name" value="SRCR"/>
</dbReference>
<keyword evidence="11" id="KW-0325">Glycoprotein</keyword>
<evidence type="ECO:0000256" key="3">
    <source>
        <dbReference type="ARBA" id="ARBA00022553"/>
    </source>
</evidence>
<dbReference type="AlphaFoldDB" id="A0A5N4DMP3"/>
<evidence type="ECO:0000256" key="9">
    <source>
        <dbReference type="ARBA" id="ARBA00023136"/>
    </source>
</evidence>
<dbReference type="Proteomes" id="UP000299084">
    <property type="component" value="Unassembled WGS sequence"/>
</dbReference>
<dbReference type="Pfam" id="PF00530">
    <property type="entry name" value="SRCR"/>
    <property type="match status" value="2"/>
</dbReference>
<keyword evidence="17" id="KW-1185">Reference proteome</keyword>
<keyword evidence="5" id="KW-0732">Signal</keyword>
<reference evidence="16 17" key="1">
    <citation type="journal article" date="2019" name="Mol. Ecol. Resour.">
        <title>Improving Illumina assemblies with Hi-C and long reads: an example with the North African dromedary.</title>
        <authorList>
            <person name="Elbers J.P."/>
            <person name="Rogers M.F."/>
            <person name="Perelman P.L."/>
            <person name="Proskuryakova A.A."/>
            <person name="Serdyukova N.A."/>
            <person name="Johnson W.E."/>
            <person name="Horin P."/>
            <person name="Corander J."/>
            <person name="Murphy D."/>
            <person name="Burger P.A."/>
        </authorList>
    </citation>
    <scope>NUCLEOTIDE SEQUENCE [LARGE SCALE GENOMIC DNA]</scope>
    <source>
        <strain evidence="16">Drom800</strain>
        <tissue evidence="16">Blood</tissue>
    </source>
</reference>
<keyword evidence="3" id="KW-0597">Phosphoprotein</keyword>
<dbReference type="EMBL" id="JWIN03000010">
    <property type="protein sequence ID" value="KAB1272204.1"/>
    <property type="molecule type" value="Genomic_DNA"/>
</dbReference>
<keyword evidence="9" id="KW-0472">Membrane</keyword>
<dbReference type="PROSITE" id="PS50287">
    <property type="entry name" value="SRCR_2"/>
    <property type="match status" value="2"/>
</dbReference>
<evidence type="ECO:0000313" key="17">
    <source>
        <dbReference type="Proteomes" id="UP000299084"/>
    </source>
</evidence>
<name>A0A5N4DMP3_CAMDR</name>
<evidence type="ECO:0000256" key="4">
    <source>
        <dbReference type="ARBA" id="ARBA00022692"/>
    </source>
</evidence>
<dbReference type="GO" id="GO:0007155">
    <property type="term" value="P:cell adhesion"/>
    <property type="evidence" value="ECO:0007669"/>
    <property type="project" value="UniProtKB-KW"/>
</dbReference>
<evidence type="ECO:0000256" key="6">
    <source>
        <dbReference type="ARBA" id="ARBA00022737"/>
    </source>
</evidence>
<comment type="caution">
    <text evidence="16">The sequence shown here is derived from an EMBL/GenBank/DDBJ whole genome shotgun (WGS) entry which is preliminary data.</text>
</comment>
<evidence type="ECO:0000256" key="14">
    <source>
        <dbReference type="PROSITE-ProRule" id="PRU00196"/>
    </source>
</evidence>
<dbReference type="PRINTS" id="PR00258">
    <property type="entry name" value="SPERACTRCPTR"/>
</dbReference>
<proteinExistence type="predicted"/>
<comment type="function">
    <text evidence="12">Cell adhesion molecule that mediates cell-cell contacts and regulates T-cell responses via its interaction with ALCAM/CD166. Contributes to signaling cascades triggered by activation of the TCR/CD3 complex. Functions as a costimulatory molecule; promotes T-cell activation and proliferation. Contributes to the formation and maturation of the immunological synapse. Functions as a calcium-dependent pattern receptor that binds and aggregates both Gram-positive and Gram-negative bacteria. Binds both lipopolysaccharide (LPS) from Gram-negative bacteria and lipoteichoic acid from Gram-positive bacteria. LPS binding leads to the activation of signaling cascades and down-stream MAP kinases. Mediates activation of the inflammatory response and the secretion of pro-inflammatory cytokines in response to LPS.</text>
</comment>
<evidence type="ECO:0000256" key="11">
    <source>
        <dbReference type="ARBA" id="ARBA00023180"/>
    </source>
</evidence>
<evidence type="ECO:0000256" key="10">
    <source>
        <dbReference type="ARBA" id="ARBA00023157"/>
    </source>
</evidence>
<keyword evidence="6" id="KW-0677">Repeat</keyword>
<feature type="domain" description="SRCR" evidence="15">
    <location>
        <begin position="1"/>
        <end position="85"/>
    </location>
</feature>
<evidence type="ECO:0000256" key="12">
    <source>
        <dbReference type="ARBA" id="ARBA00057255"/>
    </source>
</evidence>
<dbReference type="FunFam" id="3.10.250.10:FF:000010">
    <property type="entry name" value="T-cell differentiation antigen CD6"/>
    <property type="match status" value="1"/>
</dbReference>
<comment type="caution">
    <text evidence="14">Lacks conserved residue(s) required for the propagation of feature annotation.</text>
</comment>
<keyword evidence="2" id="KW-1003">Cell membrane</keyword>
<dbReference type="SMART" id="SM00202">
    <property type="entry name" value="SR"/>
    <property type="match status" value="2"/>
</dbReference>
<dbReference type="Gene3D" id="3.10.250.10">
    <property type="entry name" value="SRCR-like domain"/>
    <property type="match status" value="2"/>
</dbReference>
<keyword evidence="8" id="KW-1133">Transmembrane helix</keyword>
<evidence type="ECO:0000313" key="16">
    <source>
        <dbReference type="EMBL" id="KAB1272204.1"/>
    </source>
</evidence>
<feature type="disulfide bond" evidence="14">
    <location>
        <begin position="155"/>
        <end position="165"/>
    </location>
</feature>
<keyword evidence="10 14" id="KW-1015">Disulfide bond</keyword>
<feature type="domain" description="SRCR" evidence="15">
    <location>
        <begin position="90"/>
        <end position="186"/>
    </location>
</feature>
<dbReference type="PANTHER" id="PTHR19331:SF477">
    <property type="entry name" value="T-CELL DIFFERENTIATION ANTIGEN CD6"/>
    <property type="match status" value="1"/>
</dbReference>
<evidence type="ECO:0000256" key="5">
    <source>
        <dbReference type="ARBA" id="ARBA00022729"/>
    </source>
</evidence>
<evidence type="ECO:0000256" key="8">
    <source>
        <dbReference type="ARBA" id="ARBA00022989"/>
    </source>
</evidence>
<accession>A0A5N4DMP3</accession>
<organism evidence="16 17">
    <name type="scientific">Camelus dromedarius</name>
    <name type="common">Dromedary</name>
    <name type="synonym">Arabian camel</name>
    <dbReference type="NCBI Taxonomy" id="9838"/>
    <lineage>
        <taxon>Eukaryota</taxon>
        <taxon>Metazoa</taxon>
        <taxon>Chordata</taxon>
        <taxon>Craniata</taxon>
        <taxon>Vertebrata</taxon>
        <taxon>Euteleostomi</taxon>
        <taxon>Mammalia</taxon>
        <taxon>Eutheria</taxon>
        <taxon>Laurasiatheria</taxon>
        <taxon>Artiodactyla</taxon>
        <taxon>Tylopoda</taxon>
        <taxon>Camelidae</taxon>
        <taxon>Camelus</taxon>
    </lineage>
</organism>